<reference evidence="3 4" key="1">
    <citation type="submission" date="2016-03" db="EMBL/GenBank/DDBJ databases">
        <title>Deep-sea bacteria in the southern Pacific.</title>
        <authorList>
            <person name="Tang K."/>
        </authorList>
    </citation>
    <scope>NUCLEOTIDE SEQUENCE [LARGE SCALE GENOMIC DNA]</scope>
    <source>
        <strain evidence="3 4">JLT2016</strain>
    </source>
</reference>
<dbReference type="PRINTS" id="PR01576">
    <property type="entry name" value="PDEFORMYLASE"/>
</dbReference>
<accession>A0A1U7D215</accession>
<dbReference type="Proteomes" id="UP000186559">
    <property type="component" value="Chromosome"/>
</dbReference>
<evidence type="ECO:0000313" key="4">
    <source>
        <dbReference type="Proteomes" id="UP000186559"/>
    </source>
</evidence>
<comment type="catalytic activity">
    <reaction evidence="2">
        <text>N-terminal N-formyl-L-methionyl-[peptide] + H2O = N-terminal L-methionyl-[peptide] + formate</text>
        <dbReference type="Rhea" id="RHEA:24420"/>
        <dbReference type="Rhea" id="RHEA-COMP:10639"/>
        <dbReference type="Rhea" id="RHEA-COMP:10640"/>
        <dbReference type="ChEBI" id="CHEBI:15377"/>
        <dbReference type="ChEBI" id="CHEBI:15740"/>
        <dbReference type="ChEBI" id="CHEBI:49298"/>
        <dbReference type="ChEBI" id="CHEBI:64731"/>
        <dbReference type="EC" id="3.5.1.88"/>
    </reaction>
</comment>
<dbReference type="InterPro" id="IPR023635">
    <property type="entry name" value="Peptide_deformylase"/>
</dbReference>
<dbReference type="AlphaFoldDB" id="A0A1U7D215"/>
<dbReference type="KEGG" id="tpro:Ga0080559_TMP1352"/>
<dbReference type="NCBIfam" id="TIGR00079">
    <property type="entry name" value="pept_deformyl"/>
    <property type="match status" value="1"/>
</dbReference>
<protein>
    <recommendedName>
        <fullName evidence="2">Peptide deformylase</fullName>
        <shortName evidence="2">PDF</shortName>
        <ecNumber evidence="2">3.5.1.88</ecNumber>
    </recommendedName>
    <alternativeName>
        <fullName evidence="2">Polypeptide deformylase</fullName>
    </alternativeName>
</protein>
<dbReference type="EMBL" id="CP014796">
    <property type="protein sequence ID" value="APX22148.1"/>
    <property type="molecule type" value="Genomic_DNA"/>
</dbReference>
<keyword evidence="2" id="KW-0479">Metal-binding</keyword>
<keyword evidence="2" id="KW-0648">Protein biosynthesis</keyword>
<comment type="cofactor">
    <cofactor evidence="2">
        <name>Fe(2+)</name>
        <dbReference type="ChEBI" id="CHEBI:29033"/>
    </cofactor>
    <text evidence="2">Binds 1 Fe(2+) ion.</text>
</comment>
<dbReference type="Pfam" id="PF01327">
    <property type="entry name" value="Pep_deformylase"/>
    <property type="match status" value="1"/>
</dbReference>
<organism evidence="3 4">
    <name type="scientific">Salipiger profundus</name>
    <dbReference type="NCBI Taxonomy" id="1229727"/>
    <lineage>
        <taxon>Bacteria</taxon>
        <taxon>Pseudomonadati</taxon>
        <taxon>Pseudomonadota</taxon>
        <taxon>Alphaproteobacteria</taxon>
        <taxon>Rhodobacterales</taxon>
        <taxon>Roseobacteraceae</taxon>
        <taxon>Salipiger</taxon>
    </lineage>
</organism>
<name>A0A1U7D215_9RHOB</name>
<dbReference type="HAMAP" id="MF_00163">
    <property type="entry name" value="Pep_deformylase"/>
    <property type="match status" value="1"/>
</dbReference>
<dbReference type="Gene3D" id="3.90.45.10">
    <property type="entry name" value="Peptide deformylase"/>
    <property type="match status" value="1"/>
</dbReference>
<feature type="binding site" evidence="2">
    <location>
        <position position="135"/>
    </location>
    <ligand>
        <name>Fe cation</name>
        <dbReference type="ChEBI" id="CHEBI:24875"/>
    </ligand>
</feature>
<dbReference type="SUPFAM" id="SSF56420">
    <property type="entry name" value="Peptide deformylase"/>
    <property type="match status" value="1"/>
</dbReference>
<sequence>MSVREILRWPDPRLATPCDRVEDVAAIETLVTDMFETMYDAPGRGLAAPQVGVLQRVFVMDAGWKEGDMTPVVCINPRIVSVSSETARGPEGCLSIPGVTAEVTRATTVTMAYTDLTGTAQERTFEGAEAIIAQHEYDHLDGLVHFDRLSPDDARALRDEYDAQR</sequence>
<dbReference type="GO" id="GO:0006412">
    <property type="term" value="P:translation"/>
    <property type="evidence" value="ECO:0007669"/>
    <property type="project" value="UniProtKB-UniRule"/>
</dbReference>
<dbReference type="OrthoDB" id="9804313at2"/>
<evidence type="ECO:0000256" key="2">
    <source>
        <dbReference type="HAMAP-Rule" id="MF_00163"/>
    </source>
</evidence>
<comment type="similarity">
    <text evidence="1 2">Belongs to the polypeptide deformylase family.</text>
</comment>
<feature type="binding site" evidence="2">
    <location>
        <position position="93"/>
    </location>
    <ligand>
        <name>Fe cation</name>
        <dbReference type="ChEBI" id="CHEBI:24875"/>
    </ligand>
</feature>
<proteinExistence type="inferred from homology"/>
<dbReference type="EC" id="3.5.1.88" evidence="2"/>
<dbReference type="GO" id="GO:0042586">
    <property type="term" value="F:peptide deformylase activity"/>
    <property type="evidence" value="ECO:0007669"/>
    <property type="project" value="UniProtKB-UniRule"/>
</dbReference>
<dbReference type="InterPro" id="IPR036821">
    <property type="entry name" value="Peptide_deformylase_sf"/>
</dbReference>
<dbReference type="CDD" id="cd00487">
    <property type="entry name" value="Pep_deformylase"/>
    <property type="match status" value="1"/>
</dbReference>
<dbReference type="RefSeq" id="WP_076622603.1">
    <property type="nucleotide sequence ID" value="NZ_BMEW01000003.1"/>
</dbReference>
<feature type="binding site" evidence="2">
    <location>
        <position position="139"/>
    </location>
    <ligand>
        <name>Fe cation</name>
        <dbReference type="ChEBI" id="CHEBI:24875"/>
    </ligand>
</feature>
<gene>
    <name evidence="2" type="primary">def</name>
    <name evidence="3" type="ORF">Ga0080559_TMP1352</name>
</gene>
<feature type="active site" evidence="2">
    <location>
        <position position="136"/>
    </location>
</feature>
<dbReference type="PANTHER" id="PTHR10458:SF22">
    <property type="entry name" value="PEPTIDE DEFORMYLASE"/>
    <property type="match status" value="1"/>
</dbReference>
<comment type="function">
    <text evidence="2">Removes the formyl group from the N-terminal Met of newly synthesized proteins. Requires at least a dipeptide for an efficient rate of reaction. N-terminal L-methionine is a prerequisite for activity but the enzyme has broad specificity at other positions.</text>
</comment>
<dbReference type="NCBIfam" id="NF001159">
    <property type="entry name" value="PRK00150.1-3"/>
    <property type="match status" value="1"/>
</dbReference>
<dbReference type="PANTHER" id="PTHR10458">
    <property type="entry name" value="PEPTIDE DEFORMYLASE"/>
    <property type="match status" value="1"/>
</dbReference>
<keyword evidence="4" id="KW-1185">Reference proteome</keyword>
<dbReference type="STRING" id="1229727.Ga0080559_TMP1352"/>
<keyword evidence="2" id="KW-0408">Iron</keyword>
<evidence type="ECO:0000313" key="3">
    <source>
        <dbReference type="EMBL" id="APX22148.1"/>
    </source>
</evidence>
<evidence type="ECO:0000256" key="1">
    <source>
        <dbReference type="ARBA" id="ARBA00010759"/>
    </source>
</evidence>
<dbReference type="GO" id="GO:0046872">
    <property type="term" value="F:metal ion binding"/>
    <property type="evidence" value="ECO:0007669"/>
    <property type="project" value="UniProtKB-KW"/>
</dbReference>
<keyword evidence="2 3" id="KW-0378">Hydrolase</keyword>
<dbReference type="PIRSF" id="PIRSF004749">
    <property type="entry name" value="Pep_def"/>
    <property type="match status" value="1"/>
</dbReference>